<keyword evidence="1" id="KW-0732">Signal</keyword>
<sequence length="647" mass="71857">MNKYLPQRRPSFILLVLFSLLLLSCSSQEDEVPTDNQPNASEKSVRAYSHTLTGSSIKMTQDAIFVKSDLNDKLISVNASQIKFNYIPQFDTIKNGDILYSLPTGNYKDGYAVKLSNKNISGGVVSYSVTAPKIEEIFKEFHSNNTYLPNFDNQDFKVFVPNSSTIQMRTVNQVPGFQLLDLSRIRSKSITGNTLTLEYIFWDYDNNYSTTWDQVTAKMVVKADGNVVQADFTKLLSVNPQFSISGKPRISLEVTLEYNFDANIDKTLAENCKNAYNIEMVNRRIPLAQISMTGNSPTDILIKPTLVPYIKIGLSASTKFKFTTKYENFGADYALSSLNVLNAGSWTRSLQIVAGTPSYDFNTNIKAHFDLGVGVGIEDQILPNLNVIFGEDTKATIGEYFEINGALDMNFVGGSNNNGLYCNTFSVVPSFLMDVYSEGKISLFGNTVLDLPKQSIWTNHFLQGLQSLNLNICSSSPMLTDTSGNNYAVVSLNNRWWSAENWKAGDLLWQNNMQYGGYSLSGSGLGTLPANWRLPTKTEFEDLVNSLGANAYSVLTSPGGFNAKSYGNIYEQNTSNPIYQNNTFNQKAVFLSSTVDVYQGGNGPIYYTHCLVIDFAAQTVSVQSLLTSVTGASNYQKNYYNARLIRD</sequence>
<evidence type="ECO:0000256" key="1">
    <source>
        <dbReference type="SAM" id="SignalP"/>
    </source>
</evidence>
<organism evidence="2 3">
    <name type="scientific">Chryseobacterium indicum</name>
    <dbReference type="NCBI Taxonomy" id="2766954"/>
    <lineage>
        <taxon>Bacteria</taxon>
        <taxon>Pseudomonadati</taxon>
        <taxon>Bacteroidota</taxon>
        <taxon>Flavobacteriia</taxon>
        <taxon>Flavobacteriales</taxon>
        <taxon>Weeksellaceae</taxon>
        <taxon>Chryseobacterium group</taxon>
        <taxon>Chryseobacterium</taxon>
    </lineage>
</organism>
<gene>
    <name evidence="2" type="ORF">H9Q08_17110</name>
</gene>
<comment type="caution">
    <text evidence="2">The sequence shown here is derived from an EMBL/GenBank/DDBJ whole genome shotgun (WGS) entry which is preliminary data.</text>
</comment>
<reference evidence="2" key="1">
    <citation type="submission" date="2021-08" db="EMBL/GenBank/DDBJ databases">
        <title>Complete genome sequence of Chryseobacterium sp strain PS-8.</title>
        <authorList>
            <person name="Das S.K."/>
        </authorList>
    </citation>
    <scope>NUCLEOTIDE SEQUENCE</scope>
    <source>
        <strain evidence="2">PS-8</strain>
    </source>
</reference>
<feature type="chain" id="PRO_5045051108" description="Fibrobacter succinogenes major paralogous domain-containing protein" evidence="1">
    <location>
        <begin position="30"/>
        <end position="647"/>
    </location>
</feature>
<dbReference type="EMBL" id="JACSGT010000002">
    <property type="protein sequence ID" value="MCF2221007.1"/>
    <property type="molecule type" value="Genomic_DNA"/>
</dbReference>
<protein>
    <recommendedName>
        <fullName evidence="4">Fibrobacter succinogenes major paralogous domain-containing protein</fullName>
    </recommendedName>
</protein>
<dbReference type="PROSITE" id="PS51257">
    <property type="entry name" value="PROKAR_LIPOPROTEIN"/>
    <property type="match status" value="1"/>
</dbReference>
<feature type="signal peptide" evidence="1">
    <location>
        <begin position="1"/>
        <end position="29"/>
    </location>
</feature>
<evidence type="ECO:0000313" key="3">
    <source>
        <dbReference type="Proteomes" id="UP001430374"/>
    </source>
</evidence>
<proteinExistence type="predicted"/>
<keyword evidence="3" id="KW-1185">Reference proteome</keyword>
<dbReference type="Proteomes" id="UP001430374">
    <property type="component" value="Unassembled WGS sequence"/>
</dbReference>
<dbReference type="RefSeq" id="WP_235132356.1">
    <property type="nucleotide sequence ID" value="NZ_JACSGT010000002.1"/>
</dbReference>
<evidence type="ECO:0000313" key="2">
    <source>
        <dbReference type="EMBL" id="MCF2221007.1"/>
    </source>
</evidence>
<evidence type="ECO:0008006" key="4">
    <source>
        <dbReference type="Google" id="ProtNLM"/>
    </source>
</evidence>
<name>A0ABS9CBB5_9FLAO</name>
<accession>A0ABS9CBB5</accession>